<dbReference type="RefSeq" id="WP_174409461.1">
    <property type="nucleotide sequence ID" value="NZ_BLVP01000007.1"/>
</dbReference>
<keyword evidence="2" id="KW-1185">Reference proteome</keyword>
<dbReference type="Proteomes" id="UP000503820">
    <property type="component" value="Unassembled WGS sequence"/>
</dbReference>
<protein>
    <submittedName>
        <fullName evidence="1">Uncharacterized protein</fullName>
    </submittedName>
</protein>
<sequence>MPVPAQTISSGRVAAAPRLSDEQLRERMESLLRQHPCDYDYPAIRAFLMGEAVAPVAMDPMELCTVFWDEQALVFADAAARNAFHQTFALLWNRLQEHTRKKSPFRLTPLALPGTGAQLEHYLNVRGSEFSSLHAGFLQGRDSSELDDARNALVATLSAGSFVVQRLWGEVYVAAEDDILPRDVVLTVRRFETTANRDVAEFVWKAARLRQSVRS</sequence>
<dbReference type="EMBL" id="BLVP01000007">
    <property type="protein sequence ID" value="GFM36807.1"/>
    <property type="molecule type" value="Genomic_DNA"/>
</dbReference>
<gene>
    <name evidence="1" type="ORF">DSM19430T_14910</name>
</gene>
<proteinExistence type="predicted"/>
<reference evidence="1 2" key="1">
    <citation type="submission" date="2020-05" db="EMBL/GenBank/DDBJ databases">
        <title>Draft genome sequence of Desulfovibrio psychrotolerans JS1T.</title>
        <authorList>
            <person name="Ueno A."/>
            <person name="Tamazawa S."/>
            <person name="Tamamura S."/>
            <person name="Murakami T."/>
            <person name="Kiyama T."/>
            <person name="Inomata H."/>
            <person name="Amano Y."/>
            <person name="Miyakawa K."/>
            <person name="Tamaki H."/>
            <person name="Naganuma T."/>
            <person name="Kaneko K."/>
        </authorList>
    </citation>
    <scope>NUCLEOTIDE SEQUENCE [LARGE SCALE GENOMIC DNA]</scope>
    <source>
        <strain evidence="1 2">JS1</strain>
    </source>
</reference>
<organism evidence="1 2">
    <name type="scientific">Desulfovibrio psychrotolerans</name>
    <dbReference type="NCBI Taxonomy" id="415242"/>
    <lineage>
        <taxon>Bacteria</taxon>
        <taxon>Pseudomonadati</taxon>
        <taxon>Thermodesulfobacteriota</taxon>
        <taxon>Desulfovibrionia</taxon>
        <taxon>Desulfovibrionales</taxon>
        <taxon>Desulfovibrionaceae</taxon>
        <taxon>Desulfovibrio</taxon>
    </lineage>
</organism>
<accession>A0A7J0BSW4</accession>
<evidence type="ECO:0000313" key="2">
    <source>
        <dbReference type="Proteomes" id="UP000503820"/>
    </source>
</evidence>
<name>A0A7J0BSW4_9BACT</name>
<evidence type="ECO:0000313" key="1">
    <source>
        <dbReference type="EMBL" id="GFM36807.1"/>
    </source>
</evidence>
<comment type="caution">
    <text evidence="1">The sequence shown here is derived from an EMBL/GenBank/DDBJ whole genome shotgun (WGS) entry which is preliminary data.</text>
</comment>
<dbReference type="AlphaFoldDB" id="A0A7J0BSW4"/>